<reference evidence="7 8" key="1">
    <citation type="submission" date="2021-10" db="EMBL/GenBank/DDBJ databases">
        <title>Anaerobic single-cell dispensing facilitates the cultivation of human gut bacteria.</title>
        <authorList>
            <person name="Afrizal A."/>
        </authorList>
    </citation>
    <scope>NUCLEOTIDE SEQUENCE [LARGE SCALE GENOMIC DNA]</scope>
    <source>
        <strain evidence="7 8">CLA-AA-H244</strain>
    </source>
</reference>
<keyword evidence="4 7" id="KW-0418">Kinase</keyword>
<protein>
    <recommendedName>
        <fullName evidence="1">non-specific serine/threonine protein kinase</fullName>
        <ecNumber evidence="1">2.7.11.1</ecNumber>
    </recommendedName>
</protein>
<keyword evidence="7" id="KW-0723">Serine/threonine-protein kinase</keyword>
<dbReference type="PANTHER" id="PTHR43289:SF6">
    <property type="entry name" value="SERINE_THREONINE-PROTEIN KINASE NEKL-3"/>
    <property type="match status" value="1"/>
</dbReference>
<dbReference type="PANTHER" id="PTHR43289">
    <property type="entry name" value="MITOGEN-ACTIVATED PROTEIN KINASE KINASE KINASE 20-RELATED"/>
    <property type="match status" value="1"/>
</dbReference>
<keyword evidence="3" id="KW-0547">Nucleotide-binding</keyword>
<dbReference type="EC" id="2.7.11.1" evidence="1"/>
<evidence type="ECO:0000256" key="4">
    <source>
        <dbReference type="ARBA" id="ARBA00022777"/>
    </source>
</evidence>
<keyword evidence="8" id="KW-1185">Reference proteome</keyword>
<dbReference type="GO" id="GO:0005524">
    <property type="term" value="F:ATP binding"/>
    <property type="evidence" value="ECO:0007669"/>
    <property type="project" value="UniProtKB-KW"/>
</dbReference>
<dbReference type="Proteomes" id="UP001199355">
    <property type="component" value="Unassembled WGS sequence"/>
</dbReference>
<evidence type="ECO:0000259" key="6">
    <source>
        <dbReference type="PROSITE" id="PS50011"/>
    </source>
</evidence>
<evidence type="ECO:0000256" key="3">
    <source>
        <dbReference type="ARBA" id="ARBA00022741"/>
    </source>
</evidence>
<organism evidence="7 8">
    <name type="scientific">Gallintestinimicrobium propionicum</name>
    <dbReference type="NCBI Taxonomy" id="2981770"/>
    <lineage>
        <taxon>Bacteria</taxon>
        <taxon>Bacillati</taxon>
        <taxon>Bacillota</taxon>
        <taxon>Clostridia</taxon>
        <taxon>Lachnospirales</taxon>
        <taxon>Lachnospiraceae</taxon>
        <taxon>Gallintestinimicrobium</taxon>
    </lineage>
</organism>
<evidence type="ECO:0000256" key="5">
    <source>
        <dbReference type="ARBA" id="ARBA00022840"/>
    </source>
</evidence>
<dbReference type="EMBL" id="JAJEQF010000001">
    <property type="protein sequence ID" value="MCC2166218.1"/>
    <property type="molecule type" value="Genomic_DNA"/>
</dbReference>
<feature type="domain" description="Protein kinase" evidence="6">
    <location>
        <begin position="1"/>
        <end position="228"/>
    </location>
</feature>
<keyword evidence="2" id="KW-0808">Transferase</keyword>
<dbReference type="CDD" id="cd14014">
    <property type="entry name" value="STKc_PknB_like"/>
    <property type="match status" value="1"/>
</dbReference>
<dbReference type="SMART" id="SM00220">
    <property type="entry name" value="S_TKc"/>
    <property type="match status" value="1"/>
</dbReference>
<dbReference type="InterPro" id="IPR011009">
    <property type="entry name" value="Kinase-like_dom_sf"/>
</dbReference>
<keyword evidence="5" id="KW-0067">ATP-binding</keyword>
<name>A0AAE3DMI5_9FIRM</name>
<dbReference type="PROSITE" id="PS50011">
    <property type="entry name" value="PROTEIN_KINASE_DOM"/>
    <property type="match status" value="1"/>
</dbReference>
<dbReference type="Pfam" id="PF00069">
    <property type="entry name" value="Pkinase"/>
    <property type="match status" value="1"/>
</dbReference>
<dbReference type="Gene3D" id="1.10.510.10">
    <property type="entry name" value="Transferase(Phosphotransferase) domain 1"/>
    <property type="match status" value="1"/>
</dbReference>
<dbReference type="SUPFAM" id="SSF56112">
    <property type="entry name" value="Protein kinase-like (PK-like)"/>
    <property type="match status" value="1"/>
</dbReference>
<evidence type="ECO:0000256" key="2">
    <source>
        <dbReference type="ARBA" id="ARBA00022679"/>
    </source>
</evidence>
<proteinExistence type="predicted"/>
<dbReference type="GO" id="GO:0004674">
    <property type="term" value="F:protein serine/threonine kinase activity"/>
    <property type="evidence" value="ECO:0007669"/>
    <property type="project" value="UniProtKB-KW"/>
</dbReference>
<evidence type="ECO:0000256" key="1">
    <source>
        <dbReference type="ARBA" id="ARBA00012513"/>
    </source>
</evidence>
<comment type="caution">
    <text evidence="7">The sequence shown here is derived from an EMBL/GenBank/DDBJ whole genome shotgun (WGS) entry which is preliminary data.</text>
</comment>
<dbReference type="AlphaFoldDB" id="A0AAE3DMI5"/>
<sequence length="368" mass="41092">MVYRAYDLRLQKIWAAKKVGRDFPIREEFTMGKLADSAFPGIVDVVEQEEERFLIMEWIEGETLAVQMERDGAFAEETVIEIGICLAKAIQKLHQMQPPLLYLDCKPSNVMKDSDGKIRLIDFGSALEAHTPVTKGISASPGYAAPEQLSREIEKRCVDVRTDVFGLGRTLYALLCGADLSRPPYAFASLKSRCPQVSDELEQIIMRATAREPEARFQTMEAFLQALLALQEACTVDDTGKKAPFWQKVRRKKTADCEVLQSVLRTAKPMGRWMLALLAAVLMLQGATVAAKAAGVDRAAGKIPITLRDSSLRKLLIKENAALYTEKPVFLELNPNTLGCGDEVRVMLSLYSRNEKIGEYELVMGQKR</sequence>
<evidence type="ECO:0000313" key="8">
    <source>
        <dbReference type="Proteomes" id="UP001199355"/>
    </source>
</evidence>
<dbReference type="InterPro" id="IPR000719">
    <property type="entry name" value="Prot_kinase_dom"/>
</dbReference>
<evidence type="ECO:0000313" key="7">
    <source>
        <dbReference type="EMBL" id="MCC2166218.1"/>
    </source>
</evidence>
<gene>
    <name evidence="7" type="ORF">LKD45_00635</name>
</gene>
<accession>A0AAE3DMI5</accession>